<feature type="domain" description="SKP1 component dimerisation" evidence="2">
    <location>
        <begin position="66"/>
        <end position="110"/>
    </location>
</feature>
<dbReference type="AlphaFoldDB" id="A0A067DBI8"/>
<name>A0A067DBI8_CITSI</name>
<dbReference type="Proteomes" id="UP000027120">
    <property type="component" value="Unassembled WGS sequence"/>
</dbReference>
<keyword evidence="5" id="KW-1185">Reference proteome</keyword>
<dbReference type="Pfam" id="PF01466">
    <property type="entry name" value="Skp1"/>
    <property type="match status" value="1"/>
</dbReference>
<dbReference type="InterPro" id="IPR016897">
    <property type="entry name" value="SKP1"/>
</dbReference>
<dbReference type="InterPro" id="IPR036296">
    <property type="entry name" value="SKP1-like_dim_sf"/>
</dbReference>
<evidence type="ECO:0000256" key="1">
    <source>
        <dbReference type="ARBA" id="ARBA00004906"/>
    </source>
</evidence>
<dbReference type="GO" id="GO:0016567">
    <property type="term" value="P:protein ubiquitination"/>
    <property type="evidence" value="ECO:0007669"/>
    <property type="project" value="UniProtKB-UniPathway"/>
</dbReference>
<dbReference type="PANTHER" id="PTHR11165">
    <property type="entry name" value="SKP1"/>
    <property type="match status" value="1"/>
</dbReference>
<comment type="pathway">
    <text evidence="1">Protein modification; protein ubiquitination.</text>
</comment>
<evidence type="ECO:0000259" key="2">
    <source>
        <dbReference type="Pfam" id="PF01466"/>
    </source>
</evidence>
<accession>A0A067DBI8</accession>
<dbReference type="GO" id="GO:0005737">
    <property type="term" value="C:cytoplasm"/>
    <property type="evidence" value="ECO:0000318"/>
    <property type="project" value="GO_Central"/>
</dbReference>
<gene>
    <name evidence="4" type="ORF">CISIN_1g042635mg</name>
</gene>
<dbReference type="GO" id="GO:0031146">
    <property type="term" value="P:SCF-dependent proteasomal ubiquitin-dependent protein catabolic process"/>
    <property type="evidence" value="ECO:0000318"/>
    <property type="project" value="GO_Central"/>
</dbReference>
<dbReference type="EMBL" id="KK796313">
    <property type="protein sequence ID" value="KDO35996.1"/>
    <property type="molecule type" value="Genomic_DNA"/>
</dbReference>
<dbReference type="UniPathway" id="UPA00143"/>
<sequence length="121" mass="14152">MRHSKKISLKRADGQLFEVEEPVAMDFEIEDTVVPLPNVSTEPLSYIIEFCKAHVEFSKQRSPKQEMLDYWTETLANRIKNKSVQYVGKFFGIENNFTPKEEVARTQYEWAFEGLDPDDDD</sequence>
<reference evidence="4 5" key="1">
    <citation type="submission" date="2014-04" db="EMBL/GenBank/DDBJ databases">
        <authorList>
            <consortium name="International Citrus Genome Consortium"/>
            <person name="Gmitter F."/>
            <person name="Chen C."/>
            <person name="Farmerie W."/>
            <person name="Harkins T."/>
            <person name="Desany B."/>
            <person name="Mohiuddin M."/>
            <person name="Kodira C."/>
            <person name="Borodovsky M."/>
            <person name="Lomsadze A."/>
            <person name="Burns P."/>
            <person name="Jenkins J."/>
            <person name="Prochnik S."/>
            <person name="Shu S."/>
            <person name="Chapman J."/>
            <person name="Pitluck S."/>
            <person name="Schmutz J."/>
            <person name="Rokhsar D."/>
        </authorList>
    </citation>
    <scope>NUCLEOTIDE SEQUENCE</scope>
</reference>
<dbReference type="GO" id="GO:0005634">
    <property type="term" value="C:nucleus"/>
    <property type="evidence" value="ECO:0000318"/>
    <property type="project" value="GO_Central"/>
</dbReference>
<evidence type="ECO:0008006" key="6">
    <source>
        <dbReference type="Google" id="ProtNLM"/>
    </source>
</evidence>
<dbReference type="Pfam" id="PF03931">
    <property type="entry name" value="Skp1_POZ"/>
    <property type="match status" value="1"/>
</dbReference>
<dbReference type="SMR" id="A0A067DBI8"/>
<dbReference type="SUPFAM" id="SSF54695">
    <property type="entry name" value="POZ domain"/>
    <property type="match status" value="1"/>
</dbReference>
<dbReference type="Gene3D" id="3.30.710.10">
    <property type="entry name" value="Potassium Channel Kv1.1, Chain A"/>
    <property type="match status" value="1"/>
</dbReference>
<dbReference type="InterPro" id="IPR011333">
    <property type="entry name" value="SKP1/BTB/POZ_sf"/>
</dbReference>
<evidence type="ECO:0000313" key="4">
    <source>
        <dbReference type="EMBL" id="KDO35996.1"/>
    </source>
</evidence>
<dbReference type="STRING" id="2711.A0A067DBI8"/>
<evidence type="ECO:0000313" key="5">
    <source>
        <dbReference type="Proteomes" id="UP000027120"/>
    </source>
</evidence>
<feature type="domain" description="SKP1 component POZ" evidence="3">
    <location>
        <begin position="5"/>
        <end position="55"/>
    </location>
</feature>
<dbReference type="InterPro" id="IPR016072">
    <property type="entry name" value="Skp1_comp_dimer"/>
</dbReference>
<dbReference type="InterPro" id="IPR016073">
    <property type="entry name" value="Skp1_comp_POZ"/>
</dbReference>
<proteinExistence type="predicted"/>
<organism evidence="4 5">
    <name type="scientific">Citrus sinensis</name>
    <name type="common">Sweet orange</name>
    <name type="synonym">Citrus aurantium var. sinensis</name>
    <dbReference type="NCBI Taxonomy" id="2711"/>
    <lineage>
        <taxon>Eukaryota</taxon>
        <taxon>Viridiplantae</taxon>
        <taxon>Streptophyta</taxon>
        <taxon>Embryophyta</taxon>
        <taxon>Tracheophyta</taxon>
        <taxon>Spermatophyta</taxon>
        <taxon>Magnoliopsida</taxon>
        <taxon>eudicotyledons</taxon>
        <taxon>Gunneridae</taxon>
        <taxon>Pentapetalae</taxon>
        <taxon>rosids</taxon>
        <taxon>malvids</taxon>
        <taxon>Sapindales</taxon>
        <taxon>Rutaceae</taxon>
        <taxon>Aurantioideae</taxon>
        <taxon>Citrus</taxon>
    </lineage>
</organism>
<dbReference type="SUPFAM" id="SSF81382">
    <property type="entry name" value="Skp1 dimerisation domain-like"/>
    <property type="match status" value="1"/>
</dbReference>
<protein>
    <recommendedName>
        <fullName evidence="6">SKP1 component POZ domain-containing protein</fullName>
    </recommendedName>
</protein>
<evidence type="ECO:0000259" key="3">
    <source>
        <dbReference type="Pfam" id="PF03931"/>
    </source>
</evidence>
<dbReference type="GO" id="GO:0097602">
    <property type="term" value="F:cullin family protein binding"/>
    <property type="evidence" value="ECO:0000318"/>
    <property type="project" value="GO_Central"/>
</dbReference>